<protein>
    <submittedName>
        <fullName evidence="5">Zinc-dependent metalloprotease</fullName>
    </submittedName>
</protein>
<evidence type="ECO:0000313" key="5">
    <source>
        <dbReference type="EMBL" id="MBC5621225.1"/>
    </source>
</evidence>
<dbReference type="Pfam" id="PF17148">
    <property type="entry name" value="DUF5117"/>
    <property type="match status" value="1"/>
</dbReference>
<organism evidence="5 6">
    <name type="scientific">Butyricimonas hominis</name>
    <dbReference type="NCBI Taxonomy" id="2763032"/>
    <lineage>
        <taxon>Bacteria</taxon>
        <taxon>Pseudomonadati</taxon>
        <taxon>Bacteroidota</taxon>
        <taxon>Bacteroidia</taxon>
        <taxon>Bacteroidales</taxon>
        <taxon>Odoribacteraceae</taxon>
        <taxon>Butyricimonas</taxon>
    </lineage>
</organism>
<proteinExistence type="predicted"/>
<dbReference type="RefSeq" id="WP_186975786.1">
    <property type="nucleotide sequence ID" value="NZ_JACOOH010000003.1"/>
</dbReference>
<keyword evidence="5" id="KW-0645">Protease</keyword>
<evidence type="ECO:0000313" key="6">
    <source>
        <dbReference type="Proteomes" id="UP000646484"/>
    </source>
</evidence>
<dbReference type="InterPro" id="IPR033428">
    <property type="entry name" value="DUF5118"/>
</dbReference>
<comment type="caution">
    <text evidence="5">The sequence shown here is derived from an EMBL/GenBank/DDBJ whole genome shotgun (WGS) entry which is preliminary data.</text>
</comment>
<feature type="domain" description="EcxA zinc-binding" evidence="2">
    <location>
        <begin position="406"/>
        <end position="705"/>
    </location>
</feature>
<feature type="domain" description="DUF5117" evidence="3">
    <location>
        <begin position="92"/>
        <end position="273"/>
    </location>
</feature>
<feature type="chain" id="PRO_5045124751" evidence="1">
    <location>
        <begin position="20"/>
        <end position="796"/>
    </location>
</feature>
<keyword evidence="1" id="KW-0732">Signal</keyword>
<gene>
    <name evidence="5" type="ORF">H8S64_08950</name>
</gene>
<dbReference type="Pfam" id="PF17162">
    <property type="entry name" value="DUF5118"/>
    <property type="match status" value="1"/>
</dbReference>
<dbReference type="Proteomes" id="UP000646484">
    <property type="component" value="Unassembled WGS sequence"/>
</dbReference>
<keyword evidence="6" id="KW-1185">Reference proteome</keyword>
<sequence>MNRFYYILLLLCLPWMAFAQEKATPAPAAKSKAPVTYEAFFKNGMRKIEGTFPVYQSDKKCYLEIPAELLGKDLMSSGIISKGPWNGTASAKTDLLVFTLGRNDRLEVRKQLCRERAEGAMAGAVEASALEPVDYFYPIAAYGKDKKSYIIDITADVNATGKLFAFPNLQWVNRPTAERSGLDSVYVIDNGMKFMSLHTQTDYMPPMMPGQMGYDKHNSVIIEWTLQALPERQVCDREADARVGYLSLSFNDFDRNPYKAEAVYVVRRWNLEIRPEDTERYKRGELVEPKMPIAVYFDRSVDPALRVAVVRAIEEWNGCFEQAGFKNVLQVREGEPEAYFAYHQISFSRALFTRKVNTVTNPRTGEILCANISIGNSDIRDYLLRAFVGLGAYEPAVFTDSLPVVQGEVARYVTSKYLGEILGLVPNMAGSMAYTTAQLRDAVWVKEHGISASVTDGCGVNYAVQPGDNIPLRDLFSKASDYDRWAIEWGYRQYPGLDVQAEKKALKALAGKAKDNTALCFMPEGRKGYKTNKFDLAQDKLVAAEMGIKNLKLLLPAMESIAERLDRDDSWQTYGDLTMMIYAAYMNHVALALDYIGSVTPEAIIAGYNEQPLNFASKAQQEEAMRFIGKYVFAGAPAWMNNPLMEQVSGFTGRELMTNVLERVFGKLNNPEVLAYLLLTERKLGNKGYTYGDMMNMIDRDVFLNFSAGRKVTSYAALMQTEYLKSFMKLYTGAKVEKYPGDLSYYLIERMSQLLKSIERLGRTHGDAATRQHYRGLGIYLKRALLPKEQPGIPMK</sequence>
<accession>A0ABR7D1H9</accession>
<feature type="signal peptide" evidence="1">
    <location>
        <begin position="1"/>
        <end position="19"/>
    </location>
</feature>
<evidence type="ECO:0000259" key="4">
    <source>
        <dbReference type="Pfam" id="PF17162"/>
    </source>
</evidence>
<dbReference type="Pfam" id="PF16313">
    <property type="entry name" value="DUF4953"/>
    <property type="match status" value="1"/>
</dbReference>
<dbReference type="PANTHER" id="PTHR38478:SF1">
    <property type="entry name" value="ZINC DEPENDENT METALLOPROTEASE DOMAIN LIPOPROTEIN"/>
    <property type="match status" value="1"/>
</dbReference>
<keyword evidence="5" id="KW-0378">Hydrolase</keyword>
<dbReference type="InterPro" id="IPR032534">
    <property type="entry name" value="EcxA_zinc-bd"/>
</dbReference>
<dbReference type="InterPro" id="IPR033413">
    <property type="entry name" value="DUF5117"/>
</dbReference>
<name>A0ABR7D1H9_9BACT</name>
<dbReference type="EMBL" id="JACOOH010000003">
    <property type="protein sequence ID" value="MBC5621225.1"/>
    <property type="molecule type" value="Genomic_DNA"/>
</dbReference>
<keyword evidence="5" id="KW-0482">Metalloprotease</keyword>
<evidence type="ECO:0000259" key="3">
    <source>
        <dbReference type="Pfam" id="PF17148"/>
    </source>
</evidence>
<feature type="domain" description="DUF5118" evidence="4">
    <location>
        <begin position="36"/>
        <end position="82"/>
    </location>
</feature>
<evidence type="ECO:0000259" key="2">
    <source>
        <dbReference type="Pfam" id="PF16313"/>
    </source>
</evidence>
<dbReference type="PANTHER" id="PTHR38478">
    <property type="entry name" value="PEPTIDASE M1A AND M12B"/>
    <property type="match status" value="1"/>
</dbReference>
<dbReference type="GO" id="GO:0008237">
    <property type="term" value="F:metallopeptidase activity"/>
    <property type="evidence" value="ECO:0007669"/>
    <property type="project" value="UniProtKB-KW"/>
</dbReference>
<reference evidence="5 6" key="1">
    <citation type="submission" date="2020-08" db="EMBL/GenBank/DDBJ databases">
        <title>Genome public.</title>
        <authorList>
            <person name="Liu C."/>
            <person name="Sun Q."/>
        </authorList>
    </citation>
    <scope>NUCLEOTIDE SEQUENCE [LARGE SCALE GENOMIC DNA]</scope>
    <source>
        <strain evidence="5 6">NSJ-56</strain>
    </source>
</reference>
<evidence type="ECO:0000256" key="1">
    <source>
        <dbReference type="SAM" id="SignalP"/>
    </source>
</evidence>